<keyword evidence="4" id="KW-0808">Transferase</keyword>
<dbReference type="Pfam" id="PF08448">
    <property type="entry name" value="PAS_4"/>
    <property type="match status" value="1"/>
</dbReference>
<dbReference type="InterPro" id="IPR005467">
    <property type="entry name" value="His_kinase_dom"/>
</dbReference>
<keyword evidence="6" id="KW-0902">Two-component regulatory system</keyword>
<keyword evidence="9" id="KW-0547">Nucleotide-binding</keyword>
<reference evidence="9 10" key="1">
    <citation type="submission" date="2024-04" db="EMBL/GenBank/DDBJ databases">
        <title>Genome sequencing and metabolic network reconstruction of aminoacids and betaine degradation by Anoxynatronum sibiricum.</title>
        <authorList>
            <person name="Detkova E.N."/>
            <person name="Boltjanskaja Y.V."/>
            <person name="Mardanov A.V."/>
            <person name="Kevbrin V."/>
        </authorList>
    </citation>
    <scope>NUCLEOTIDE SEQUENCE [LARGE SCALE GENOMIC DNA]</scope>
    <source>
        <strain evidence="9 10">Z-7981</strain>
    </source>
</reference>
<dbReference type="Gene3D" id="3.30.450.20">
    <property type="entry name" value="PAS domain"/>
    <property type="match status" value="2"/>
</dbReference>
<dbReference type="PANTHER" id="PTHR43047:SF64">
    <property type="entry name" value="HISTIDINE KINASE CONTAINING CHEY-HOMOLOGOUS RECEIVER DOMAIN AND PAS DOMAIN-RELATED"/>
    <property type="match status" value="1"/>
</dbReference>
<dbReference type="RefSeq" id="WP_343185255.1">
    <property type="nucleotide sequence ID" value="NZ_JBCITM010000004.1"/>
</dbReference>
<dbReference type="CDD" id="cd00082">
    <property type="entry name" value="HisKA"/>
    <property type="match status" value="1"/>
</dbReference>
<evidence type="ECO:0000259" key="7">
    <source>
        <dbReference type="PROSITE" id="PS50109"/>
    </source>
</evidence>
<dbReference type="PROSITE" id="PS51257">
    <property type="entry name" value="PROKAR_LIPOPROTEIN"/>
    <property type="match status" value="1"/>
</dbReference>
<dbReference type="InterPro" id="IPR003594">
    <property type="entry name" value="HATPase_dom"/>
</dbReference>
<dbReference type="NCBIfam" id="TIGR00229">
    <property type="entry name" value="sensory_box"/>
    <property type="match status" value="1"/>
</dbReference>
<comment type="caution">
    <text evidence="9">The sequence shown here is derived from an EMBL/GenBank/DDBJ whole genome shotgun (WGS) entry which is preliminary data.</text>
</comment>
<evidence type="ECO:0000256" key="1">
    <source>
        <dbReference type="ARBA" id="ARBA00000085"/>
    </source>
</evidence>
<evidence type="ECO:0000313" key="9">
    <source>
        <dbReference type="EMBL" id="MEN1759931.1"/>
    </source>
</evidence>
<keyword evidence="9" id="KW-0067">ATP-binding</keyword>
<dbReference type="SMART" id="SM00388">
    <property type="entry name" value="HisKA"/>
    <property type="match status" value="1"/>
</dbReference>
<evidence type="ECO:0000259" key="8">
    <source>
        <dbReference type="PROSITE" id="PS50112"/>
    </source>
</evidence>
<keyword evidence="10" id="KW-1185">Reference proteome</keyword>
<accession>A0ABU9VRZ4</accession>
<proteinExistence type="predicted"/>
<dbReference type="Pfam" id="PF13426">
    <property type="entry name" value="PAS_9"/>
    <property type="match status" value="1"/>
</dbReference>
<dbReference type="Pfam" id="PF00512">
    <property type="entry name" value="HisKA"/>
    <property type="match status" value="1"/>
</dbReference>
<dbReference type="PANTHER" id="PTHR43047">
    <property type="entry name" value="TWO-COMPONENT HISTIDINE PROTEIN KINASE"/>
    <property type="match status" value="1"/>
</dbReference>
<comment type="catalytic activity">
    <reaction evidence="1">
        <text>ATP + protein L-histidine = ADP + protein N-phospho-L-histidine.</text>
        <dbReference type="EC" id="2.7.13.3"/>
    </reaction>
</comment>
<evidence type="ECO:0000256" key="4">
    <source>
        <dbReference type="ARBA" id="ARBA00022679"/>
    </source>
</evidence>
<dbReference type="Proteomes" id="UP001407405">
    <property type="component" value="Unassembled WGS sequence"/>
</dbReference>
<evidence type="ECO:0000313" key="10">
    <source>
        <dbReference type="Proteomes" id="UP001407405"/>
    </source>
</evidence>
<keyword evidence="5" id="KW-0418">Kinase</keyword>
<dbReference type="SUPFAM" id="SSF55785">
    <property type="entry name" value="PYP-like sensor domain (PAS domain)"/>
    <property type="match status" value="2"/>
</dbReference>
<dbReference type="Gene3D" id="1.10.287.130">
    <property type="match status" value="1"/>
</dbReference>
<dbReference type="PROSITE" id="PS50112">
    <property type="entry name" value="PAS"/>
    <property type="match status" value="1"/>
</dbReference>
<dbReference type="InterPro" id="IPR013656">
    <property type="entry name" value="PAS_4"/>
</dbReference>
<dbReference type="CDD" id="cd16922">
    <property type="entry name" value="HATPase_EvgS-ArcB-TorS-like"/>
    <property type="match status" value="1"/>
</dbReference>
<evidence type="ECO:0000256" key="3">
    <source>
        <dbReference type="ARBA" id="ARBA00022553"/>
    </source>
</evidence>
<feature type="domain" description="Histidine kinase" evidence="7">
    <location>
        <begin position="392"/>
        <end position="613"/>
    </location>
</feature>
<dbReference type="SMART" id="SM00387">
    <property type="entry name" value="HATPase_c"/>
    <property type="match status" value="1"/>
</dbReference>
<dbReference type="SUPFAM" id="SSF47384">
    <property type="entry name" value="Homodimeric domain of signal transducing histidine kinase"/>
    <property type="match status" value="1"/>
</dbReference>
<dbReference type="InterPro" id="IPR036097">
    <property type="entry name" value="HisK_dim/P_sf"/>
</dbReference>
<evidence type="ECO:0000256" key="2">
    <source>
        <dbReference type="ARBA" id="ARBA00012438"/>
    </source>
</evidence>
<dbReference type="InterPro" id="IPR036890">
    <property type="entry name" value="HATPase_C_sf"/>
</dbReference>
<dbReference type="SMART" id="SM00091">
    <property type="entry name" value="PAS"/>
    <property type="match status" value="2"/>
</dbReference>
<dbReference type="Pfam" id="PF02518">
    <property type="entry name" value="HATPase_c"/>
    <property type="match status" value="1"/>
</dbReference>
<dbReference type="SUPFAM" id="SSF55874">
    <property type="entry name" value="ATPase domain of HSP90 chaperone/DNA topoisomerase II/histidine kinase"/>
    <property type="match status" value="1"/>
</dbReference>
<dbReference type="InterPro" id="IPR004358">
    <property type="entry name" value="Sig_transdc_His_kin-like_C"/>
</dbReference>
<dbReference type="InterPro" id="IPR035965">
    <property type="entry name" value="PAS-like_dom_sf"/>
</dbReference>
<dbReference type="InterPro" id="IPR003661">
    <property type="entry name" value="HisK_dim/P_dom"/>
</dbReference>
<dbReference type="EMBL" id="JBCITM010000004">
    <property type="protein sequence ID" value="MEN1759931.1"/>
    <property type="molecule type" value="Genomic_DNA"/>
</dbReference>
<evidence type="ECO:0000256" key="5">
    <source>
        <dbReference type="ARBA" id="ARBA00022777"/>
    </source>
</evidence>
<organism evidence="9 10">
    <name type="scientific">Anoxynatronum sibiricum</name>
    <dbReference type="NCBI Taxonomy" id="210623"/>
    <lineage>
        <taxon>Bacteria</taxon>
        <taxon>Bacillati</taxon>
        <taxon>Bacillota</taxon>
        <taxon>Clostridia</taxon>
        <taxon>Eubacteriales</taxon>
        <taxon>Clostridiaceae</taxon>
        <taxon>Anoxynatronum</taxon>
    </lineage>
</organism>
<gene>
    <name evidence="9" type="ORF">AAIG11_05585</name>
</gene>
<protein>
    <recommendedName>
        <fullName evidence="2">histidine kinase</fullName>
        <ecNumber evidence="2">2.7.13.3</ecNumber>
    </recommendedName>
</protein>
<dbReference type="Gene3D" id="3.30.565.10">
    <property type="entry name" value="Histidine kinase-like ATPase, C-terminal domain"/>
    <property type="match status" value="1"/>
</dbReference>
<feature type="domain" description="PAS" evidence="8">
    <location>
        <begin position="243"/>
        <end position="289"/>
    </location>
</feature>
<dbReference type="EC" id="2.7.13.3" evidence="2"/>
<dbReference type="GO" id="GO:0005524">
    <property type="term" value="F:ATP binding"/>
    <property type="evidence" value="ECO:0007669"/>
    <property type="project" value="UniProtKB-KW"/>
</dbReference>
<dbReference type="PROSITE" id="PS50109">
    <property type="entry name" value="HIS_KIN"/>
    <property type="match status" value="1"/>
</dbReference>
<keyword evidence="3" id="KW-0597">Phosphoprotein</keyword>
<sequence length="633" mass="72809">MKASFLNYHQLFHHSPMGIIACALRESLDSTDELSVWNEGVIDYNEAFVRLTGWQQSFDQTNIGIFVDSLGEEQVWVYLLQGAWKRWEEVETEGWFPLTQRWCRVVVKPQNDPQQHLLIYLMDETDRKNRENAVIQAHPDLLFVFDIHGNYLESYTQDENKLLVPLRQLIGKNLISTFPRDIAEGAIGAFHEAVEEQRLVVYDYTLHVKEHPEHFEARIVPLEGDRVLTIIRDVTENRNIKKQLEFQAAILDQVADHVTVSDEVGVIHYVNDVQCRTYGLSKEDFIGKSTAIFYQQEGLELDRDDQQNRQFIMKETFKKGFWEGEVVNQREGEEQAVFYCRNKVVVLPGDEERYSISTLTNITERKKMEDDLRVAKENAETANSAKTIFLANMSHEIRTPMNGMIGFIQLLQMTDLDEEQTEYITYIHEAAQTLLHVISDVLDISKIESDKMSLRKSTFHLMKAVDRIAGLYRHQAEVKGLMLSVAADAHLPDWVIGDQDKLIQILGNLLNNAIKFTEEGHVAVRVYLVKTFAAMHQIIFEIEDSGIGIEEDQYPQIFNPFMQVDMTVSKRYGGTGLGLSIVKRLAELMGGTVRVSRRDPQGTVFTLTLPFEVVALTEPEESLLKDEDDTDWR</sequence>
<evidence type="ECO:0000256" key="6">
    <source>
        <dbReference type="ARBA" id="ARBA00023012"/>
    </source>
</evidence>
<dbReference type="PRINTS" id="PR00344">
    <property type="entry name" value="BCTRLSENSOR"/>
</dbReference>
<dbReference type="InterPro" id="IPR000014">
    <property type="entry name" value="PAS"/>
</dbReference>
<name>A0ABU9VRZ4_9CLOT</name>